<proteinExistence type="predicted"/>
<keyword evidence="2" id="KW-1185">Reference proteome</keyword>
<accession>A0AAD5QBC8</accession>
<dbReference type="PANTHER" id="PTHR13359">
    <property type="entry name" value="39S RIBOSOMAL PROTEIN L40, MITOCHONDRIAL"/>
    <property type="match status" value="1"/>
</dbReference>
<sequence>MMAATMAIAMKRSAAAAAAVATQQPTGLPALVRGFAAKKKTAKKGKKGGEDANFELMLRTLRGRYPEAEPFTEEEKARHAEIAIRYNRMSTIRHNHYMRDLQTKIDLKWAAINALPVELQAEAMEIDDAPVPEERSFATWTPPIEGFFRQGTDDEMEM</sequence>
<evidence type="ECO:0000313" key="2">
    <source>
        <dbReference type="Proteomes" id="UP001209570"/>
    </source>
</evidence>
<dbReference type="AlphaFoldDB" id="A0AAD5QBC8"/>
<organism evidence="1 2">
    <name type="scientific">Pythium insidiosum</name>
    <name type="common">Pythiosis disease agent</name>
    <dbReference type="NCBI Taxonomy" id="114742"/>
    <lineage>
        <taxon>Eukaryota</taxon>
        <taxon>Sar</taxon>
        <taxon>Stramenopiles</taxon>
        <taxon>Oomycota</taxon>
        <taxon>Peronosporomycetes</taxon>
        <taxon>Pythiales</taxon>
        <taxon>Pythiaceae</taxon>
        <taxon>Pythium</taxon>
    </lineage>
</organism>
<evidence type="ECO:0000313" key="1">
    <source>
        <dbReference type="EMBL" id="KAJ0402316.1"/>
    </source>
</evidence>
<dbReference type="Proteomes" id="UP001209570">
    <property type="component" value="Unassembled WGS sequence"/>
</dbReference>
<protein>
    <submittedName>
        <fullName evidence="1">Uncharacterized protein</fullName>
    </submittedName>
</protein>
<dbReference type="EMBL" id="JAKCXM010000105">
    <property type="protein sequence ID" value="KAJ0402316.1"/>
    <property type="molecule type" value="Genomic_DNA"/>
</dbReference>
<comment type="caution">
    <text evidence="1">The sequence shown here is derived from an EMBL/GenBank/DDBJ whole genome shotgun (WGS) entry which is preliminary data.</text>
</comment>
<reference evidence="1" key="1">
    <citation type="submission" date="2021-12" db="EMBL/GenBank/DDBJ databases">
        <title>Prjna785345.</title>
        <authorList>
            <person name="Rujirawat T."/>
            <person name="Krajaejun T."/>
        </authorList>
    </citation>
    <scope>NUCLEOTIDE SEQUENCE</scope>
    <source>
        <strain evidence="1">Pi057C3</strain>
    </source>
</reference>
<dbReference type="GO" id="GO:0005762">
    <property type="term" value="C:mitochondrial large ribosomal subunit"/>
    <property type="evidence" value="ECO:0007669"/>
    <property type="project" value="InterPro"/>
</dbReference>
<gene>
    <name evidence="1" type="ORF">P43SY_008557</name>
</gene>
<dbReference type="InterPro" id="IPR039145">
    <property type="entry name" value="Ribosomal_mL40_metazoa/plant"/>
</dbReference>
<name>A0AAD5QBC8_PYTIN</name>
<dbReference type="PANTHER" id="PTHR13359:SF2">
    <property type="entry name" value="LARGE RIBOSOMAL SUBUNIT PROTEIN ML40"/>
    <property type="match status" value="1"/>
</dbReference>